<keyword evidence="3" id="KW-0238">DNA-binding</keyword>
<dbReference type="Proteomes" id="UP000430404">
    <property type="component" value="Unassembled WGS sequence"/>
</dbReference>
<evidence type="ECO:0000256" key="4">
    <source>
        <dbReference type="ARBA" id="ARBA00023163"/>
    </source>
</evidence>
<name>A0A653K896_9GAMM</name>
<feature type="domain" description="HTH lysR-type" evidence="5">
    <location>
        <begin position="5"/>
        <end position="62"/>
    </location>
</feature>
<dbReference type="InterPro" id="IPR036388">
    <property type="entry name" value="WH-like_DNA-bd_sf"/>
</dbReference>
<reference evidence="6 7" key="1">
    <citation type="submission" date="2019-10" db="EMBL/GenBank/DDBJ databases">
        <authorList>
            <person name="Karimi E."/>
        </authorList>
    </citation>
    <scope>NUCLEOTIDE SEQUENCE [LARGE SCALE GENOMIC DNA]</scope>
    <source>
        <strain evidence="6">Acinetobacter sp. 8BE</strain>
    </source>
</reference>
<evidence type="ECO:0000256" key="2">
    <source>
        <dbReference type="ARBA" id="ARBA00023015"/>
    </source>
</evidence>
<evidence type="ECO:0000259" key="5">
    <source>
        <dbReference type="PROSITE" id="PS50931"/>
    </source>
</evidence>
<keyword evidence="4" id="KW-0804">Transcription</keyword>
<dbReference type="InterPro" id="IPR000847">
    <property type="entry name" value="LysR_HTH_N"/>
</dbReference>
<evidence type="ECO:0000256" key="1">
    <source>
        <dbReference type="ARBA" id="ARBA00009437"/>
    </source>
</evidence>
<dbReference type="Gene3D" id="1.10.10.10">
    <property type="entry name" value="Winged helix-like DNA-binding domain superfamily/Winged helix DNA-binding domain"/>
    <property type="match status" value="1"/>
</dbReference>
<evidence type="ECO:0000256" key="3">
    <source>
        <dbReference type="ARBA" id="ARBA00023125"/>
    </source>
</evidence>
<gene>
    <name evidence="6" type="ORF">ACI8B_280140</name>
</gene>
<dbReference type="PANTHER" id="PTHR30537:SF5">
    <property type="entry name" value="HTH-TYPE TRANSCRIPTIONAL ACTIVATOR TTDR-RELATED"/>
    <property type="match status" value="1"/>
</dbReference>
<sequence>MRQLPPMNALRIFEEVVKHLNFSHAAQSLCLTHGAVSRQIKLLEEYLGVQLFLRSPKGIELTSHGLEFANDMQIVFDQIEASTLKFRAKNIRTKLNIEAPPTWCNRILSPNLKNFLLTNKDYSFTVNYTQDAENSEVAVDTDIRIRFGLSPAHHCQSSLLLKEDYVMVASPQLFKDGLAPNLQDYPLIHVLFNRKRLDTWQIWLKQNHYIDLSDSHCAIEFSTTEQVIQAAVAGYGLAIIDKPMIRNELNTGLLKAITDTEIQSKYGYWIDIPFNKATLPKVQTFKLWLETLLT</sequence>
<dbReference type="PANTHER" id="PTHR30537">
    <property type="entry name" value="HTH-TYPE TRANSCRIPTIONAL REGULATOR"/>
    <property type="match status" value="1"/>
</dbReference>
<dbReference type="Pfam" id="PF03466">
    <property type="entry name" value="LysR_substrate"/>
    <property type="match status" value="1"/>
</dbReference>
<accession>A0A653K896</accession>
<dbReference type="Gene3D" id="3.40.190.10">
    <property type="entry name" value="Periplasmic binding protein-like II"/>
    <property type="match status" value="2"/>
</dbReference>
<dbReference type="PRINTS" id="PR00039">
    <property type="entry name" value="HTHLYSR"/>
</dbReference>
<dbReference type="RefSeq" id="WP_159725411.1">
    <property type="nucleotide sequence ID" value="NZ_CP158965.1"/>
</dbReference>
<organism evidence="6 7">
    <name type="scientific">Acinetobacter proteolyticus</name>
    <dbReference type="NCBI Taxonomy" id="1776741"/>
    <lineage>
        <taxon>Bacteria</taxon>
        <taxon>Pseudomonadati</taxon>
        <taxon>Pseudomonadota</taxon>
        <taxon>Gammaproteobacteria</taxon>
        <taxon>Moraxellales</taxon>
        <taxon>Moraxellaceae</taxon>
        <taxon>Acinetobacter</taxon>
    </lineage>
</organism>
<dbReference type="EMBL" id="CABWKZ010000021">
    <property type="protein sequence ID" value="VXA56216.1"/>
    <property type="molecule type" value="Genomic_DNA"/>
</dbReference>
<evidence type="ECO:0000313" key="7">
    <source>
        <dbReference type="Proteomes" id="UP000430404"/>
    </source>
</evidence>
<keyword evidence="2" id="KW-0805">Transcription regulation</keyword>
<dbReference type="PROSITE" id="PS50931">
    <property type="entry name" value="HTH_LYSR"/>
    <property type="match status" value="1"/>
</dbReference>
<dbReference type="InterPro" id="IPR005119">
    <property type="entry name" value="LysR_subst-bd"/>
</dbReference>
<dbReference type="AlphaFoldDB" id="A0A653K896"/>
<dbReference type="GO" id="GO:0006351">
    <property type="term" value="P:DNA-templated transcription"/>
    <property type="evidence" value="ECO:0007669"/>
    <property type="project" value="TreeGrafter"/>
</dbReference>
<dbReference type="FunFam" id="1.10.10.10:FF:000001">
    <property type="entry name" value="LysR family transcriptional regulator"/>
    <property type="match status" value="1"/>
</dbReference>
<dbReference type="GO" id="GO:0043565">
    <property type="term" value="F:sequence-specific DNA binding"/>
    <property type="evidence" value="ECO:0007669"/>
    <property type="project" value="TreeGrafter"/>
</dbReference>
<dbReference type="Pfam" id="PF00126">
    <property type="entry name" value="HTH_1"/>
    <property type="match status" value="1"/>
</dbReference>
<evidence type="ECO:0000313" key="6">
    <source>
        <dbReference type="EMBL" id="VXA56216.1"/>
    </source>
</evidence>
<dbReference type="GO" id="GO:0003700">
    <property type="term" value="F:DNA-binding transcription factor activity"/>
    <property type="evidence" value="ECO:0007669"/>
    <property type="project" value="InterPro"/>
</dbReference>
<dbReference type="SUPFAM" id="SSF53850">
    <property type="entry name" value="Periplasmic binding protein-like II"/>
    <property type="match status" value="1"/>
</dbReference>
<dbReference type="InterPro" id="IPR036390">
    <property type="entry name" value="WH_DNA-bd_sf"/>
</dbReference>
<proteinExistence type="inferred from homology"/>
<protein>
    <recommendedName>
        <fullName evidence="5">HTH lysR-type domain-containing protein</fullName>
    </recommendedName>
</protein>
<dbReference type="SUPFAM" id="SSF46785">
    <property type="entry name" value="Winged helix' DNA-binding domain"/>
    <property type="match status" value="1"/>
</dbReference>
<dbReference type="InterPro" id="IPR058163">
    <property type="entry name" value="LysR-type_TF_proteobact-type"/>
</dbReference>
<comment type="similarity">
    <text evidence="1">Belongs to the LysR transcriptional regulatory family.</text>
</comment>